<accession>A0A4Q1AP63</accession>
<dbReference type="PANTHER" id="PTHR30632">
    <property type="entry name" value="MOLYBDATE-BINDING PERIPLASMIC PROTEIN"/>
    <property type="match status" value="1"/>
</dbReference>
<dbReference type="Proteomes" id="UP000289758">
    <property type="component" value="Unassembled WGS sequence"/>
</dbReference>
<evidence type="ECO:0000256" key="4">
    <source>
        <dbReference type="SAM" id="SignalP"/>
    </source>
</evidence>
<feature type="signal peptide" evidence="4">
    <location>
        <begin position="1"/>
        <end position="18"/>
    </location>
</feature>
<dbReference type="InterPro" id="IPR005950">
    <property type="entry name" value="ModA"/>
</dbReference>
<keyword evidence="6" id="KW-1185">Reference proteome</keyword>
<protein>
    <submittedName>
        <fullName evidence="5">Molybdate ABC transporter substrate-binding protein</fullName>
    </submittedName>
</protein>
<sequence length="235" mass="26134">MFKKILIIILLSTLFVYADDLKVAAGAGYKKVVTKIINEYEKNGKKIDGFFGNMKQVSSQAKQTDIALVIGDKNFILNKSGLEVDSFITLGEGKVAIAYAKGIKPLNSSKDLLDKEIKRIAIPQPKKAIYGIAGEEFLKNESLYDKVKDRLYVVATVPQSLTYLITKEVDASIINLTAALENKDKIGGYIIVNSNSYSKIEIGVAKLKNCNEQCEEFIQFLQNEKSKEIFNTYGL</sequence>
<evidence type="ECO:0000256" key="1">
    <source>
        <dbReference type="ARBA" id="ARBA00009175"/>
    </source>
</evidence>
<keyword evidence="3 4" id="KW-0732">Signal</keyword>
<dbReference type="OrthoDB" id="9785015at2"/>
<dbReference type="EMBL" id="PDKK01000001">
    <property type="protein sequence ID" value="RXK08379.1"/>
    <property type="molecule type" value="Genomic_DNA"/>
</dbReference>
<feature type="chain" id="PRO_5020376683" evidence="4">
    <location>
        <begin position="19"/>
        <end position="235"/>
    </location>
</feature>
<dbReference type="GO" id="GO:0030973">
    <property type="term" value="F:molybdate ion binding"/>
    <property type="evidence" value="ECO:0007669"/>
    <property type="project" value="TreeGrafter"/>
</dbReference>
<keyword evidence="2" id="KW-0479">Metal-binding</keyword>
<evidence type="ECO:0000256" key="2">
    <source>
        <dbReference type="ARBA" id="ARBA00022723"/>
    </source>
</evidence>
<dbReference type="GO" id="GO:0015689">
    <property type="term" value="P:molybdate ion transport"/>
    <property type="evidence" value="ECO:0007669"/>
    <property type="project" value="InterPro"/>
</dbReference>
<dbReference type="RefSeq" id="WP_129085953.1">
    <property type="nucleotide sequence ID" value="NZ_CP053836.1"/>
</dbReference>
<evidence type="ECO:0000256" key="3">
    <source>
        <dbReference type="ARBA" id="ARBA00022729"/>
    </source>
</evidence>
<evidence type="ECO:0000313" key="6">
    <source>
        <dbReference type="Proteomes" id="UP000289758"/>
    </source>
</evidence>
<evidence type="ECO:0000313" key="5">
    <source>
        <dbReference type="EMBL" id="RXK08379.1"/>
    </source>
</evidence>
<organism evidence="5 6">
    <name type="scientific">Halarcobacter ebronensis</name>
    <dbReference type="NCBI Taxonomy" id="1462615"/>
    <lineage>
        <taxon>Bacteria</taxon>
        <taxon>Pseudomonadati</taxon>
        <taxon>Campylobacterota</taxon>
        <taxon>Epsilonproteobacteria</taxon>
        <taxon>Campylobacterales</taxon>
        <taxon>Arcobacteraceae</taxon>
        <taxon>Halarcobacter</taxon>
    </lineage>
</organism>
<proteinExistence type="inferred from homology"/>
<reference evidence="5 6" key="1">
    <citation type="submission" date="2017-10" db="EMBL/GenBank/DDBJ databases">
        <title>Genomics of the genus Arcobacter.</title>
        <authorList>
            <person name="Perez-Cataluna A."/>
            <person name="Figueras M.J."/>
        </authorList>
    </citation>
    <scope>NUCLEOTIDE SEQUENCE [LARGE SCALE GENOMIC DNA]</scope>
    <source>
        <strain evidence="5 6">CECT 8441</strain>
    </source>
</reference>
<dbReference type="InterPro" id="IPR050682">
    <property type="entry name" value="ModA/WtpA"/>
</dbReference>
<dbReference type="NCBIfam" id="TIGR01256">
    <property type="entry name" value="modA"/>
    <property type="match status" value="1"/>
</dbReference>
<dbReference type="Pfam" id="PF13531">
    <property type="entry name" value="SBP_bac_11"/>
    <property type="match status" value="1"/>
</dbReference>
<dbReference type="SUPFAM" id="SSF53850">
    <property type="entry name" value="Periplasmic binding protein-like II"/>
    <property type="match status" value="1"/>
</dbReference>
<comment type="caution">
    <text evidence="5">The sequence shown here is derived from an EMBL/GenBank/DDBJ whole genome shotgun (WGS) entry which is preliminary data.</text>
</comment>
<gene>
    <name evidence="5" type="primary">modA</name>
    <name evidence="5" type="ORF">CRV07_00825</name>
</gene>
<dbReference type="Gene3D" id="3.40.190.10">
    <property type="entry name" value="Periplasmic binding protein-like II"/>
    <property type="match status" value="2"/>
</dbReference>
<comment type="similarity">
    <text evidence="1">Belongs to the bacterial solute-binding protein ModA family.</text>
</comment>
<dbReference type="PANTHER" id="PTHR30632:SF14">
    <property type="entry name" value="TUNGSTATE_MOLYBDATE_CHROMATE-BINDING PROTEIN MODA"/>
    <property type="match status" value="1"/>
</dbReference>
<dbReference type="AlphaFoldDB" id="A0A4Q1AP63"/>
<dbReference type="GO" id="GO:0046872">
    <property type="term" value="F:metal ion binding"/>
    <property type="evidence" value="ECO:0007669"/>
    <property type="project" value="UniProtKB-KW"/>
</dbReference>
<name>A0A4Q1AP63_9BACT</name>